<proteinExistence type="predicted"/>
<accession>A0A9Q2ERY8</accession>
<dbReference type="KEGG" id="pqu:IG609_011490"/>
<name>A0A9Q2ERY8_9GAMM</name>
<organism evidence="2 3">
    <name type="scientific">Pectobacterium quasiaquaticum</name>
    <dbReference type="NCBI Taxonomy" id="2774015"/>
    <lineage>
        <taxon>Bacteria</taxon>
        <taxon>Pseudomonadati</taxon>
        <taxon>Pseudomonadota</taxon>
        <taxon>Gammaproteobacteria</taxon>
        <taxon>Enterobacterales</taxon>
        <taxon>Pectobacteriaceae</taxon>
        <taxon>Pectobacterium</taxon>
    </lineage>
</organism>
<dbReference type="EMBL" id="CP065177">
    <property type="protein sequence ID" value="URG47457.1"/>
    <property type="molecule type" value="Genomic_DNA"/>
</dbReference>
<dbReference type="SUPFAM" id="SSF52540">
    <property type="entry name" value="P-loop containing nucleoside triphosphate hydrolases"/>
    <property type="match status" value="1"/>
</dbReference>
<dbReference type="InterPro" id="IPR027417">
    <property type="entry name" value="P-loop_NTPase"/>
</dbReference>
<sequence length="651" mass="72190">MNVQVQSTGNDRDAHVVEEICGFVTAPVPRSFFLFAGAGSGKTRTLVEVLRRITGVVKHEAGGKYAKRLHSQGQAIRVITYTKNATDVITGRLGRNDLAAVSTIHAFCWELIQGFDVDIREALLALKDEELAIAKQAAAEKKNGETDTDRRKYAEIADEAEKIRFVEKFIYHPDRNTYGIGALAHATVLAVAAWLVNHRPTLQRILEEHHPLVLIDESQDTMRGILDALLNVEATRPGKFTLGLLGDHRQRIYPDGHRDLPAHVPTNWAFPALKMNHRSQKRIVDLINAIWHADIAGRTQPKSGFAQYPREEKSAGTVRIFIGDAALATAEKVERERQCAASMAKATGVEAWVDETRKFKTLALEHKLAAKRGSFFDAYLAMDLLDEDAAAPKSNGERTGPAMVRPLLGSILDLAACFEPTGDLDEFAAMEVLRAGKALAHLQEDVEERRTQLAKIHNAVTAFGAAIRNPSATVREVLNPLLSKQIFDADDRLVAAFADDSPPPAPPKVLSKEERNNRLKRGWSHLFNTPWSQIARYRDYLHGEAELATHQVVKGSEFKHVMVVMDDYEARGFLFSYDKVFGAEPLSKGDNENVAAGKETTVDRTLRLLYVTCSRAEESLALILWVGNRAAAAEAIKAMGWFQEEEISLLD</sequence>
<dbReference type="AlphaFoldDB" id="A0A9Q2ERY8"/>
<dbReference type="RefSeq" id="WP_039551831.1">
    <property type="nucleotide sequence ID" value="NZ_CP065177.1"/>
</dbReference>
<keyword evidence="2" id="KW-0547">Nucleotide-binding</keyword>
<dbReference type="InterPro" id="IPR000212">
    <property type="entry name" value="DNA_helicase_UvrD/REP"/>
</dbReference>
<keyword evidence="2" id="KW-0067">ATP-binding</keyword>
<dbReference type="GO" id="GO:0003677">
    <property type="term" value="F:DNA binding"/>
    <property type="evidence" value="ECO:0007669"/>
    <property type="project" value="InterPro"/>
</dbReference>
<reference evidence="2 3" key="1">
    <citation type="journal article" date="2021" name="Int. J. Syst. Evol. Microbiol.">
        <title>&lt;i&gt;Pectobacterium quasiaquaticum&lt;/i&gt; sp. nov., isolated from waterways.</title>
        <authorList>
            <person name="Ben Moussa H."/>
            <person name="Pedron J."/>
            <person name="Bertrand C."/>
            <person name="Hecquet A."/>
            <person name="Barny M.A."/>
        </authorList>
    </citation>
    <scope>NUCLEOTIDE SEQUENCE [LARGE SCALE GENOMIC DNA]</scope>
    <source>
        <strain evidence="2 3">A477-S1-J17</strain>
    </source>
</reference>
<evidence type="ECO:0000313" key="2">
    <source>
        <dbReference type="EMBL" id="URG47457.1"/>
    </source>
</evidence>
<dbReference type="Gene3D" id="3.40.50.300">
    <property type="entry name" value="P-loop containing nucleotide triphosphate hydrolases"/>
    <property type="match status" value="2"/>
</dbReference>
<evidence type="ECO:0000313" key="3">
    <source>
        <dbReference type="Proteomes" id="UP000806577"/>
    </source>
</evidence>
<evidence type="ECO:0000256" key="1">
    <source>
        <dbReference type="ARBA" id="ARBA00034923"/>
    </source>
</evidence>
<dbReference type="Proteomes" id="UP000806577">
    <property type="component" value="Chromosome"/>
</dbReference>
<keyword evidence="3" id="KW-1185">Reference proteome</keyword>
<dbReference type="GO" id="GO:0043138">
    <property type="term" value="F:3'-5' DNA helicase activity"/>
    <property type="evidence" value="ECO:0007669"/>
    <property type="project" value="TreeGrafter"/>
</dbReference>
<dbReference type="GO" id="GO:0000725">
    <property type="term" value="P:recombinational repair"/>
    <property type="evidence" value="ECO:0007669"/>
    <property type="project" value="TreeGrafter"/>
</dbReference>
<gene>
    <name evidence="2" type="ORF">IG609_011490</name>
</gene>
<dbReference type="GO" id="GO:0005524">
    <property type="term" value="F:ATP binding"/>
    <property type="evidence" value="ECO:0007669"/>
    <property type="project" value="InterPro"/>
</dbReference>
<keyword evidence="2" id="KW-0378">Hydrolase</keyword>
<dbReference type="PANTHER" id="PTHR11070:SF2">
    <property type="entry name" value="ATP-DEPENDENT DNA HELICASE SRS2"/>
    <property type="match status" value="1"/>
</dbReference>
<keyword evidence="2" id="KW-0347">Helicase</keyword>
<dbReference type="PANTHER" id="PTHR11070">
    <property type="entry name" value="UVRD / RECB / PCRA DNA HELICASE FAMILY MEMBER"/>
    <property type="match status" value="1"/>
</dbReference>
<protein>
    <recommendedName>
        <fullName evidence="1">DNA 3'-5' helicase II</fullName>
    </recommendedName>
</protein>
<dbReference type="Pfam" id="PF13245">
    <property type="entry name" value="AAA_19"/>
    <property type="match status" value="1"/>
</dbReference>